<keyword evidence="2" id="KW-1277">Toxin-antitoxin system</keyword>
<evidence type="ECO:0000256" key="7">
    <source>
        <dbReference type="ARBA" id="ARBA00023016"/>
    </source>
</evidence>
<protein>
    <submittedName>
        <fullName evidence="8">Type II toxin-antitoxin system HicA family toxin</fullName>
    </submittedName>
</protein>
<dbReference type="Gene3D" id="3.30.920.30">
    <property type="entry name" value="Hypothetical protein"/>
    <property type="match status" value="1"/>
</dbReference>
<comment type="similarity">
    <text evidence="1">Belongs to the HicA mRNA interferase family.</text>
</comment>
<evidence type="ECO:0000256" key="6">
    <source>
        <dbReference type="ARBA" id="ARBA00022884"/>
    </source>
</evidence>
<name>A0ABT7BV66_9CYAN</name>
<dbReference type="InterPro" id="IPR012933">
    <property type="entry name" value="HicA_mRNA_interferase"/>
</dbReference>
<evidence type="ECO:0000256" key="1">
    <source>
        <dbReference type="ARBA" id="ARBA00006620"/>
    </source>
</evidence>
<keyword evidence="6" id="KW-0694">RNA-binding</keyword>
<dbReference type="Proteomes" id="UP001232992">
    <property type="component" value="Unassembled WGS sequence"/>
</dbReference>
<keyword evidence="5" id="KW-0378">Hydrolase</keyword>
<dbReference type="Pfam" id="PF07927">
    <property type="entry name" value="HicA_toxin"/>
    <property type="match status" value="1"/>
</dbReference>
<evidence type="ECO:0000256" key="2">
    <source>
        <dbReference type="ARBA" id="ARBA00022649"/>
    </source>
</evidence>
<dbReference type="SUPFAM" id="SSF54786">
    <property type="entry name" value="YcfA/nrd intein domain"/>
    <property type="match status" value="1"/>
</dbReference>
<keyword evidence="3" id="KW-0540">Nuclease</keyword>
<evidence type="ECO:0000256" key="5">
    <source>
        <dbReference type="ARBA" id="ARBA00022801"/>
    </source>
</evidence>
<keyword evidence="7" id="KW-0346">Stress response</keyword>
<evidence type="ECO:0000313" key="9">
    <source>
        <dbReference type="Proteomes" id="UP001232992"/>
    </source>
</evidence>
<gene>
    <name evidence="8" type="ORF">PMH09_07695</name>
</gene>
<keyword evidence="4" id="KW-0255">Endonuclease</keyword>
<dbReference type="EMBL" id="JAQOSQ010000006">
    <property type="protein sequence ID" value="MDJ1183074.1"/>
    <property type="molecule type" value="Genomic_DNA"/>
</dbReference>
<proteinExistence type="inferred from homology"/>
<organism evidence="8 9">
    <name type="scientific">Roseofilum casamattae BLCC-M143</name>
    <dbReference type="NCBI Taxonomy" id="3022442"/>
    <lineage>
        <taxon>Bacteria</taxon>
        <taxon>Bacillati</taxon>
        <taxon>Cyanobacteriota</taxon>
        <taxon>Cyanophyceae</taxon>
        <taxon>Desertifilales</taxon>
        <taxon>Desertifilaceae</taxon>
        <taxon>Roseofilum</taxon>
        <taxon>Roseofilum casamattae</taxon>
    </lineage>
</organism>
<sequence>MSKLDKLIELFLRDPPEVRFNQVQYLLESFGFEEKRSKGSHHTFRNPDGLKITVPKTGGKMVKRVYVQQIVKLLNLEAWNDEDRN</sequence>
<evidence type="ECO:0000256" key="3">
    <source>
        <dbReference type="ARBA" id="ARBA00022722"/>
    </source>
</evidence>
<comment type="caution">
    <text evidence="8">The sequence shown here is derived from an EMBL/GenBank/DDBJ whole genome shotgun (WGS) entry which is preliminary data.</text>
</comment>
<dbReference type="InterPro" id="IPR038570">
    <property type="entry name" value="HicA_sf"/>
</dbReference>
<evidence type="ECO:0000256" key="4">
    <source>
        <dbReference type="ARBA" id="ARBA00022759"/>
    </source>
</evidence>
<reference evidence="8 9" key="1">
    <citation type="submission" date="2023-01" db="EMBL/GenBank/DDBJ databases">
        <title>Novel diversity within Roseofilum (Cyanobacteria; Desertifilaceae) from marine benthic mats with descriptions of four novel species.</title>
        <authorList>
            <person name="Wang Y."/>
            <person name="Berthold D.E."/>
            <person name="Hu J."/>
            <person name="Lefler F.W."/>
            <person name="Laughinghouse H.D. IV."/>
        </authorList>
    </citation>
    <scope>NUCLEOTIDE SEQUENCE [LARGE SCALE GENOMIC DNA]</scope>
    <source>
        <strain evidence="8 9">BLCC-M143</strain>
    </source>
</reference>
<accession>A0ABT7BV66</accession>
<evidence type="ECO:0000313" key="8">
    <source>
        <dbReference type="EMBL" id="MDJ1183074.1"/>
    </source>
</evidence>
<dbReference type="RefSeq" id="WP_283757729.1">
    <property type="nucleotide sequence ID" value="NZ_JAQOSQ010000006.1"/>
</dbReference>
<keyword evidence="9" id="KW-1185">Reference proteome</keyword>